<evidence type="ECO:0000259" key="13">
    <source>
        <dbReference type="PROSITE" id="PS00794"/>
    </source>
</evidence>
<dbReference type="CDD" id="cd00483">
    <property type="entry name" value="HPPK"/>
    <property type="match status" value="1"/>
</dbReference>
<evidence type="ECO:0000256" key="2">
    <source>
        <dbReference type="ARBA" id="ARBA00005810"/>
    </source>
</evidence>
<dbReference type="GO" id="GO:0046654">
    <property type="term" value="P:tetrahydrofolate biosynthetic process"/>
    <property type="evidence" value="ECO:0007669"/>
    <property type="project" value="UniProtKB-UniPathway"/>
</dbReference>
<protein>
    <recommendedName>
        <fullName evidence="4">2-amino-4-hydroxy-6-hydroxymethyldihydropteridine pyrophosphokinase</fullName>
        <ecNumber evidence="3">2.7.6.3</ecNumber>
    </recommendedName>
    <alternativeName>
        <fullName evidence="11">6-hydroxymethyl-7,8-dihydropterin pyrophosphokinase</fullName>
    </alternativeName>
    <alternativeName>
        <fullName evidence="12">7,8-dihydro-6-hydroxymethylpterin-pyrophosphokinase</fullName>
    </alternativeName>
</protein>
<accession>E1QI44</accession>
<keyword evidence="9" id="KW-0289">Folate biosynthesis</keyword>
<evidence type="ECO:0000256" key="10">
    <source>
        <dbReference type="ARBA" id="ARBA00029409"/>
    </source>
</evidence>
<dbReference type="EMBL" id="CP002085">
    <property type="protein sequence ID" value="ADK85237.1"/>
    <property type="molecule type" value="Genomic_DNA"/>
</dbReference>
<comment type="function">
    <text evidence="10">Catalyzes the transfer of pyrophosphate from adenosine triphosphate (ATP) to 6-hydroxymethyl-7,8-dihydropterin, an enzymatic step in folate biosynthesis pathway.</text>
</comment>
<dbReference type="STRING" id="644282.Deba_1872"/>
<dbReference type="Gene3D" id="3.30.70.560">
    <property type="entry name" value="7,8-Dihydro-6-hydroxymethylpterin-pyrophosphokinase HPPK"/>
    <property type="match status" value="1"/>
</dbReference>
<evidence type="ECO:0000256" key="1">
    <source>
        <dbReference type="ARBA" id="ARBA00005051"/>
    </source>
</evidence>
<name>E1QI44_DESB2</name>
<dbReference type="HOGENOM" id="CLU_097916_0_1_7"/>
<evidence type="ECO:0000256" key="11">
    <source>
        <dbReference type="ARBA" id="ARBA00029766"/>
    </source>
</evidence>
<evidence type="ECO:0000256" key="7">
    <source>
        <dbReference type="ARBA" id="ARBA00022777"/>
    </source>
</evidence>
<dbReference type="SUPFAM" id="SSF55083">
    <property type="entry name" value="6-hydroxymethyl-7,8-dihydropterin pyrophosphokinase, HPPK"/>
    <property type="match status" value="1"/>
</dbReference>
<evidence type="ECO:0000256" key="3">
    <source>
        <dbReference type="ARBA" id="ARBA00013253"/>
    </source>
</evidence>
<keyword evidence="7" id="KW-0418">Kinase</keyword>
<evidence type="ECO:0000256" key="4">
    <source>
        <dbReference type="ARBA" id="ARBA00016218"/>
    </source>
</evidence>
<gene>
    <name evidence="14" type="ordered locus">Deba_1872</name>
</gene>
<evidence type="ECO:0000256" key="9">
    <source>
        <dbReference type="ARBA" id="ARBA00022909"/>
    </source>
</evidence>
<dbReference type="GO" id="GO:0016301">
    <property type="term" value="F:kinase activity"/>
    <property type="evidence" value="ECO:0007669"/>
    <property type="project" value="UniProtKB-KW"/>
</dbReference>
<proteinExistence type="inferred from homology"/>
<evidence type="ECO:0000256" key="12">
    <source>
        <dbReference type="ARBA" id="ARBA00033413"/>
    </source>
</evidence>
<dbReference type="InterPro" id="IPR035907">
    <property type="entry name" value="Hppk_sf"/>
</dbReference>
<dbReference type="EC" id="2.7.6.3" evidence="3"/>
<sequence length="165" mass="17642">MGLGANIGDPLAQLVAGVAAMRELPGVTSLMVSPVYRTAPVGRTDQPPFVNAVARLRYHGSARALLAGLLAVEKACGRVRAERWGPRTLDLDLLLFGDEVIDQPELRVPHPEMTRRVFVLAPLAQLAPELIIPLTGRTASQLLAALDPRELAAQKAEKVEAAGWG</sequence>
<dbReference type="PANTHER" id="PTHR43071:SF1">
    <property type="entry name" value="2-AMINO-4-HYDROXY-6-HYDROXYMETHYLDIHYDROPTERIDINE PYROPHOSPHOKINASE"/>
    <property type="match status" value="1"/>
</dbReference>
<dbReference type="eggNOG" id="COG0801">
    <property type="taxonomic scope" value="Bacteria"/>
</dbReference>
<dbReference type="GO" id="GO:0046656">
    <property type="term" value="P:folic acid biosynthetic process"/>
    <property type="evidence" value="ECO:0007669"/>
    <property type="project" value="UniProtKB-KW"/>
</dbReference>
<evidence type="ECO:0000256" key="5">
    <source>
        <dbReference type="ARBA" id="ARBA00022679"/>
    </source>
</evidence>
<dbReference type="KEGG" id="dbr:Deba_1872"/>
<reference evidence="14 15" key="1">
    <citation type="journal article" date="2010" name="Stand. Genomic Sci.">
        <title>Complete genome sequence of Desulfarculus baarsii type strain (2st14).</title>
        <authorList>
            <person name="Sun H."/>
            <person name="Spring S."/>
            <person name="Lapidus A."/>
            <person name="Davenport K."/>
            <person name="Del Rio T.G."/>
            <person name="Tice H."/>
            <person name="Nolan M."/>
            <person name="Copeland A."/>
            <person name="Cheng J.F."/>
            <person name="Lucas S."/>
            <person name="Tapia R."/>
            <person name="Goodwin L."/>
            <person name="Pitluck S."/>
            <person name="Ivanova N."/>
            <person name="Pagani I."/>
            <person name="Mavromatis K."/>
            <person name="Ovchinnikova G."/>
            <person name="Pati A."/>
            <person name="Chen A."/>
            <person name="Palaniappan K."/>
            <person name="Hauser L."/>
            <person name="Chang Y.J."/>
            <person name="Jeffries C.D."/>
            <person name="Detter J.C."/>
            <person name="Han C."/>
            <person name="Rohde M."/>
            <person name="Brambilla E."/>
            <person name="Goker M."/>
            <person name="Woyke T."/>
            <person name="Bristow J."/>
            <person name="Eisen J.A."/>
            <person name="Markowitz V."/>
            <person name="Hugenholtz P."/>
            <person name="Kyrpides N.C."/>
            <person name="Klenk H.P."/>
            <person name="Land M."/>
        </authorList>
    </citation>
    <scope>NUCLEOTIDE SEQUENCE [LARGE SCALE GENOMIC DNA]</scope>
    <source>
        <strain evidence="15">ATCC 33931 / DSM 2075 / LMG 7858 / VKM B-1802 / 2st14</strain>
    </source>
</reference>
<feature type="domain" description="7,8-dihydro-6-hydroxymethylpterin-pyrophosphokinase" evidence="13">
    <location>
        <begin position="83"/>
        <end position="94"/>
    </location>
</feature>
<dbReference type="Pfam" id="PF01288">
    <property type="entry name" value="HPPK"/>
    <property type="match status" value="1"/>
</dbReference>
<evidence type="ECO:0000313" key="15">
    <source>
        <dbReference type="Proteomes" id="UP000009047"/>
    </source>
</evidence>
<dbReference type="GO" id="GO:0003848">
    <property type="term" value="F:2-amino-4-hydroxy-6-hydroxymethyldihydropteridine diphosphokinase activity"/>
    <property type="evidence" value="ECO:0007669"/>
    <property type="project" value="UniProtKB-EC"/>
</dbReference>
<dbReference type="AlphaFoldDB" id="E1QI44"/>
<dbReference type="GO" id="GO:0005524">
    <property type="term" value="F:ATP binding"/>
    <property type="evidence" value="ECO:0007669"/>
    <property type="project" value="UniProtKB-KW"/>
</dbReference>
<keyword evidence="5 14" id="KW-0808">Transferase</keyword>
<organism evidence="14 15">
    <name type="scientific">Desulfarculus baarsii (strain ATCC 33931 / DSM 2075 / LMG 7858 / VKM B-1802 / 2st14)</name>
    <dbReference type="NCBI Taxonomy" id="644282"/>
    <lineage>
        <taxon>Bacteria</taxon>
        <taxon>Pseudomonadati</taxon>
        <taxon>Thermodesulfobacteriota</taxon>
        <taxon>Desulfarculia</taxon>
        <taxon>Desulfarculales</taxon>
        <taxon>Desulfarculaceae</taxon>
        <taxon>Desulfarculus</taxon>
    </lineage>
</organism>
<keyword evidence="15" id="KW-1185">Reference proteome</keyword>
<evidence type="ECO:0000313" key="14">
    <source>
        <dbReference type="EMBL" id="ADK85237.1"/>
    </source>
</evidence>
<dbReference type="Proteomes" id="UP000009047">
    <property type="component" value="Chromosome"/>
</dbReference>
<dbReference type="UniPathway" id="UPA00077">
    <property type="reaction ID" value="UER00155"/>
</dbReference>
<dbReference type="InterPro" id="IPR000550">
    <property type="entry name" value="Hppk"/>
</dbReference>
<evidence type="ECO:0000256" key="8">
    <source>
        <dbReference type="ARBA" id="ARBA00022840"/>
    </source>
</evidence>
<keyword evidence="6" id="KW-0547">Nucleotide-binding</keyword>
<comment type="pathway">
    <text evidence="1">Cofactor biosynthesis; tetrahydrofolate biosynthesis; 2-amino-4-hydroxy-6-hydroxymethyl-7,8-dihydropteridine diphosphate from 7,8-dihydroneopterin triphosphate: step 4/4.</text>
</comment>
<keyword evidence="8" id="KW-0067">ATP-binding</keyword>
<dbReference type="PROSITE" id="PS00794">
    <property type="entry name" value="HPPK"/>
    <property type="match status" value="1"/>
</dbReference>
<dbReference type="NCBIfam" id="TIGR01498">
    <property type="entry name" value="folK"/>
    <property type="match status" value="1"/>
</dbReference>
<comment type="similarity">
    <text evidence="2">Belongs to the HPPK family.</text>
</comment>
<dbReference type="PANTHER" id="PTHR43071">
    <property type="entry name" value="2-AMINO-4-HYDROXY-6-HYDROXYMETHYLDIHYDROPTERIDINE PYROPHOSPHOKINASE"/>
    <property type="match status" value="1"/>
</dbReference>
<evidence type="ECO:0000256" key="6">
    <source>
        <dbReference type="ARBA" id="ARBA00022741"/>
    </source>
</evidence>